<dbReference type="AlphaFoldDB" id="A0A068YEY5"/>
<dbReference type="STRING" id="6211.A0A068YEY5"/>
<evidence type="ECO:0000313" key="3">
    <source>
        <dbReference type="EMBL" id="CDS40782.1"/>
    </source>
</evidence>
<dbReference type="SUPFAM" id="SSF52047">
    <property type="entry name" value="RNI-like"/>
    <property type="match status" value="1"/>
</dbReference>
<evidence type="ECO:0000256" key="1">
    <source>
        <dbReference type="ARBA" id="ARBA00022737"/>
    </source>
</evidence>
<dbReference type="EMBL" id="LN902841">
    <property type="protein sequence ID" value="CDS40782.1"/>
    <property type="molecule type" value="Genomic_DNA"/>
</dbReference>
<sequence length="1181" mass="133047">MDGRPVCVLVLSFAYVDRLIVGRANLVGSRAPHRLAESAFPIGQTSSGGVPKPDESDDSECTSPRHREGAHSKRRLERSAIRFQRAATLATCEDRGKHLGKHGRKPTSPAERARVRRTLTVADVYPPRQAPTYASWVRMHRPEFASVWYPFVHCRYRLQRDPNTGAIQWNSDSNTLFCTPRTLTEICIAYLIRDWPCSLPPRGQQTTISHEPVCSGIKDTLSASSSDYKHLSVHLFEKLLTEAIVQRDCAAISGLIANWPGVYLNVRQILPKEDFPLTRGYLTKPVFVTSNSDSLDSIFNSVLKGPSLLDALIIGLLSRNPNCALQVIDVNGFEEGELVAFLHFNCDLYVAAVPNPNKQQCDVLAKTLHADESQSQDKDQRVSIELSRLPLLWMSPERRGSEDVRQQIRGSLQLAIQDQRFDRYFTRISTIYNLHEGDFCHEQNFEPLTICLDCNMSVDEVAFGLALQSMTPFRFSCNRLLMRRLPELQLPVFNLIRLLDPLAITQFELEDPELGAGSMGGLPSALGWLASLRNLRACSLPACIPPPLNTTTTSSSAAAIAKPSNLGACRLLNRSLISLRHLQRLSLARCYLQGQLQLLLGALNQPLEYLNLQDCCLCVEDVEFLAFSWRPLSGLYELNISRNNLARVPETTFAQLFCKTCFSHIGHLTCLSLAYTCLSFDRLLWALRLFAREIKASDTSTKTMSAATQNWPISSDESDAECLSSRCTLRVLCIQNFIPPSTEVSHSLLHLAITLPRLRLLQLYPAFYAFPGVNEKEQQANRTQAILQSNTYVRRRGRRGIEVRNVPLKLCVQPMMLKALKEAVSSDKRLPFNFCRHSIITTFICSGAAYRMYAGWNRQQPCSTIKGDSSISLPSLPCLLPNYTPSYAVFFGENNDYRSTLADPNSRREFESRASKLVFLRKWIENDLPLVFSRGIFDTIDLFCPETVLEIERANCRPLFFRGSSQANCVLALVRSYFAAISTSRRIEVLNVEVDHDHWRVEASFRVVLLPSPTKEERHLPSKQLIQRLEARAKWLDFRAVFYVNKKGELIQVKITRVNRRRKSLLELSIQKLRLANDIVPMTADSTSVILQLQDLLSNLESIFEKQSDCGSVLLDIFYIYSMENAGDTTTLQFVKLANLKAVSSLRSPIPTRSPRIPILSGRPYILGTVLTLFSASSLLS</sequence>
<dbReference type="Proteomes" id="UP000017246">
    <property type="component" value="Unassembled WGS sequence"/>
</dbReference>
<dbReference type="InterPro" id="IPR032675">
    <property type="entry name" value="LRR_dom_sf"/>
</dbReference>
<reference evidence="3" key="1">
    <citation type="journal article" date="2013" name="Nature">
        <title>The genomes of four tapeworm species reveal adaptations to parasitism.</title>
        <authorList>
            <person name="Tsai I.J."/>
            <person name="Zarowiecki M."/>
            <person name="Holroyd N."/>
            <person name="Garciarrubio A."/>
            <person name="Sanchez-Flores A."/>
            <person name="Brooks K.L."/>
            <person name="Tracey A."/>
            <person name="Bobes R.J."/>
            <person name="Fragoso G."/>
            <person name="Sciutto E."/>
            <person name="Aslett M."/>
            <person name="Beasley H."/>
            <person name="Bennett H.M."/>
            <person name="Cai J."/>
            <person name="Camicia F."/>
            <person name="Clark R."/>
            <person name="Cucher M."/>
            <person name="De Silva N."/>
            <person name="Day T.A."/>
            <person name="Deplazes P."/>
            <person name="Estrada K."/>
            <person name="Fernandez C."/>
            <person name="Holland P.W."/>
            <person name="Hou J."/>
            <person name="Hu S."/>
            <person name="Huckvale T."/>
            <person name="Hung S.S."/>
            <person name="Kamenetzky L."/>
            <person name="Keane J.A."/>
            <person name="Kiss F."/>
            <person name="Koziol U."/>
            <person name="Lambert O."/>
            <person name="Liu K."/>
            <person name="Luo X."/>
            <person name="Luo Y."/>
            <person name="Macchiaroli N."/>
            <person name="Nichol S."/>
            <person name="Paps J."/>
            <person name="Parkinson J."/>
            <person name="Pouchkina-Stantcheva N."/>
            <person name="Riddiford N."/>
            <person name="Rosenzvit M."/>
            <person name="Salinas G."/>
            <person name="Wasmuth J.D."/>
            <person name="Zamanian M."/>
            <person name="Zheng Y."/>
            <person name="Cai X."/>
            <person name="Soberon X."/>
            <person name="Olson P.D."/>
            <person name="Laclette J.P."/>
            <person name="Brehm K."/>
            <person name="Berriman M."/>
            <person name="Garciarrubio A."/>
            <person name="Bobes R.J."/>
            <person name="Fragoso G."/>
            <person name="Sanchez-Flores A."/>
            <person name="Estrada K."/>
            <person name="Cevallos M.A."/>
            <person name="Morett E."/>
            <person name="Gonzalez V."/>
            <person name="Portillo T."/>
            <person name="Ochoa-Leyva A."/>
            <person name="Jose M.V."/>
            <person name="Sciutto E."/>
            <person name="Landa A."/>
            <person name="Jimenez L."/>
            <person name="Valdes V."/>
            <person name="Carrero J.C."/>
            <person name="Larralde C."/>
            <person name="Morales-Montor J."/>
            <person name="Limon-Lason J."/>
            <person name="Soberon X."/>
            <person name="Laclette J.P."/>
        </authorList>
    </citation>
    <scope>NUCLEOTIDE SEQUENCE [LARGE SCALE GENOMIC DNA]</scope>
</reference>
<dbReference type="InterPro" id="IPR050694">
    <property type="entry name" value="LRRC14/PRAME"/>
</dbReference>
<evidence type="ECO:0000313" key="4">
    <source>
        <dbReference type="Proteomes" id="UP000017246"/>
    </source>
</evidence>
<feature type="region of interest" description="Disordered" evidence="2">
    <location>
        <begin position="38"/>
        <end position="77"/>
    </location>
</feature>
<reference evidence="3" key="2">
    <citation type="submission" date="2015-11" db="EMBL/GenBank/DDBJ databases">
        <authorList>
            <person name="Zhang Y."/>
            <person name="Guo Z."/>
        </authorList>
    </citation>
    <scope>NUCLEOTIDE SEQUENCE</scope>
</reference>
<dbReference type="Gene3D" id="3.80.10.10">
    <property type="entry name" value="Ribonuclease Inhibitor"/>
    <property type="match status" value="1"/>
</dbReference>
<keyword evidence="4" id="KW-1185">Reference proteome</keyword>
<name>A0A068YEY5_ECHMU</name>
<dbReference type="OrthoDB" id="6279874at2759"/>
<protein>
    <submittedName>
        <fullName evidence="3">Uncharacterized protein</fullName>
    </submittedName>
</protein>
<dbReference type="PANTHER" id="PTHR14224">
    <property type="entry name" value="SIMILAR TO PREFERENTIALLY EXPRESSED ANTIGEN IN MELANOMA-LIKE 3"/>
    <property type="match status" value="1"/>
</dbReference>
<evidence type="ECO:0000256" key="2">
    <source>
        <dbReference type="SAM" id="MobiDB-lite"/>
    </source>
</evidence>
<organism evidence="3 4">
    <name type="scientific">Echinococcus multilocularis</name>
    <name type="common">Fox tapeworm</name>
    <dbReference type="NCBI Taxonomy" id="6211"/>
    <lineage>
        <taxon>Eukaryota</taxon>
        <taxon>Metazoa</taxon>
        <taxon>Spiralia</taxon>
        <taxon>Lophotrochozoa</taxon>
        <taxon>Platyhelminthes</taxon>
        <taxon>Cestoda</taxon>
        <taxon>Eucestoda</taxon>
        <taxon>Cyclophyllidea</taxon>
        <taxon>Taeniidae</taxon>
        <taxon>Echinococcus</taxon>
    </lineage>
</organism>
<accession>A0A068YEY5</accession>
<gene>
    <name evidence="3" type="ORF">EmuJ_000838100</name>
</gene>
<keyword evidence="1" id="KW-0677">Repeat</keyword>
<proteinExistence type="predicted"/>